<evidence type="ECO:0000313" key="2">
    <source>
        <dbReference type="Proteomes" id="UP001218218"/>
    </source>
</evidence>
<accession>A0AAD6ZPY1</accession>
<comment type="caution">
    <text evidence="1">The sequence shown here is derived from an EMBL/GenBank/DDBJ whole genome shotgun (WGS) entry which is preliminary data.</text>
</comment>
<dbReference type="Proteomes" id="UP001218218">
    <property type="component" value="Unassembled WGS sequence"/>
</dbReference>
<sequence length="115" mass="13004">GLDPKRATAFNRTNVKAHFELLQKVFKNDGPIPARNIYNMNEIGIQRGGGRKNSGELYLFSSTDKSRYRIKSDDLELTTVLECVCLDGSSIIPPCFVFAGSLMCRKWFNVRPDIM</sequence>
<gene>
    <name evidence="1" type="ORF">DFH08DRAFT_708152</name>
</gene>
<dbReference type="EMBL" id="JARIHO010000034">
    <property type="protein sequence ID" value="KAJ7333231.1"/>
    <property type="molecule type" value="Genomic_DNA"/>
</dbReference>
<reference evidence="1" key="1">
    <citation type="submission" date="2023-03" db="EMBL/GenBank/DDBJ databases">
        <title>Massive genome expansion in bonnet fungi (Mycena s.s.) driven by repeated elements and novel gene families across ecological guilds.</title>
        <authorList>
            <consortium name="Lawrence Berkeley National Laboratory"/>
            <person name="Harder C.B."/>
            <person name="Miyauchi S."/>
            <person name="Viragh M."/>
            <person name="Kuo A."/>
            <person name="Thoen E."/>
            <person name="Andreopoulos B."/>
            <person name="Lu D."/>
            <person name="Skrede I."/>
            <person name="Drula E."/>
            <person name="Henrissat B."/>
            <person name="Morin E."/>
            <person name="Kohler A."/>
            <person name="Barry K."/>
            <person name="LaButti K."/>
            <person name="Morin E."/>
            <person name="Salamov A."/>
            <person name="Lipzen A."/>
            <person name="Mereny Z."/>
            <person name="Hegedus B."/>
            <person name="Baldrian P."/>
            <person name="Stursova M."/>
            <person name="Weitz H."/>
            <person name="Taylor A."/>
            <person name="Grigoriev I.V."/>
            <person name="Nagy L.G."/>
            <person name="Martin F."/>
            <person name="Kauserud H."/>
        </authorList>
    </citation>
    <scope>NUCLEOTIDE SEQUENCE</scope>
    <source>
        <strain evidence="1">CBHHK002</strain>
    </source>
</reference>
<protein>
    <submittedName>
        <fullName evidence="1">Uncharacterized protein</fullName>
    </submittedName>
</protein>
<proteinExistence type="predicted"/>
<evidence type="ECO:0000313" key="1">
    <source>
        <dbReference type="EMBL" id="KAJ7333231.1"/>
    </source>
</evidence>
<dbReference type="AlphaFoldDB" id="A0AAD6ZPY1"/>
<organism evidence="1 2">
    <name type="scientific">Mycena albidolilacea</name>
    <dbReference type="NCBI Taxonomy" id="1033008"/>
    <lineage>
        <taxon>Eukaryota</taxon>
        <taxon>Fungi</taxon>
        <taxon>Dikarya</taxon>
        <taxon>Basidiomycota</taxon>
        <taxon>Agaricomycotina</taxon>
        <taxon>Agaricomycetes</taxon>
        <taxon>Agaricomycetidae</taxon>
        <taxon>Agaricales</taxon>
        <taxon>Marasmiineae</taxon>
        <taxon>Mycenaceae</taxon>
        <taxon>Mycena</taxon>
    </lineage>
</organism>
<name>A0AAD6ZPY1_9AGAR</name>
<feature type="non-terminal residue" evidence="1">
    <location>
        <position position="1"/>
    </location>
</feature>
<keyword evidence="2" id="KW-1185">Reference proteome</keyword>